<dbReference type="AlphaFoldDB" id="A0AAD9V1F8"/>
<comment type="caution">
    <text evidence="1">The sequence shown here is derived from an EMBL/GenBank/DDBJ whole genome shotgun (WGS) entry which is preliminary data.</text>
</comment>
<organism evidence="1 2">
    <name type="scientific">Acropora cervicornis</name>
    <name type="common">Staghorn coral</name>
    <dbReference type="NCBI Taxonomy" id="6130"/>
    <lineage>
        <taxon>Eukaryota</taxon>
        <taxon>Metazoa</taxon>
        <taxon>Cnidaria</taxon>
        <taxon>Anthozoa</taxon>
        <taxon>Hexacorallia</taxon>
        <taxon>Scleractinia</taxon>
        <taxon>Astrocoeniina</taxon>
        <taxon>Acroporidae</taxon>
        <taxon>Acropora</taxon>
    </lineage>
</organism>
<keyword evidence="2" id="KW-1185">Reference proteome</keyword>
<reference evidence="1" key="2">
    <citation type="journal article" date="2023" name="Science">
        <title>Genomic signatures of disease resistance in endangered staghorn corals.</title>
        <authorList>
            <person name="Vollmer S.V."/>
            <person name="Selwyn J.D."/>
            <person name="Despard B.A."/>
            <person name="Roesel C.L."/>
        </authorList>
    </citation>
    <scope>NUCLEOTIDE SEQUENCE</scope>
    <source>
        <strain evidence="1">K2</strain>
    </source>
</reference>
<dbReference type="EMBL" id="JARQWQ010000049">
    <property type="protein sequence ID" value="KAK2557582.1"/>
    <property type="molecule type" value="Genomic_DNA"/>
</dbReference>
<dbReference type="PANTHER" id="PTHR47331:SF5">
    <property type="entry name" value="RIBONUCLEASE H"/>
    <property type="match status" value="1"/>
</dbReference>
<sequence length="162" mass="18589">MDSVEVGRLIGLNCAGAVRPRDIICRNENDPYAVRSLLGWYVNGPVSHNSSKQILNTSIGDEVKRYIVAERMIKKQLTPQVVSRMFDLDFAERKNGVALSREDLQFLKIVDEGIRHSDDMHYEIPLPFREGNVQLPNNRSQAVQRLHGLKRRLQGDMQYRAE</sequence>
<proteinExistence type="predicted"/>
<evidence type="ECO:0000313" key="2">
    <source>
        <dbReference type="Proteomes" id="UP001249851"/>
    </source>
</evidence>
<reference evidence="1" key="1">
    <citation type="journal article" date="2023" name="G3 (Bethesda)">
        <title>Whole genome assembly and annotation of the endangered Caribbean coral Acropora cervicornis.</title>
        <authorList>
            <person name="Selwyn J.D."/>
            <person name="Vollmer S.V."/>
        </authorList>
    </citation>
    <scope>NUCLEOTIDE SEQUENCE</scope>
    <source>
        <strain evidence="1">K2</strain>
    </source>
</reference>
<dbReference type="PANTHER" id="PTHR47331">
    <property type="entry name" value="PHD-TYPE DOMAIN-CONTAINING PROTEIN"/>
    <property type="match status" value="1"/>
</dbReference>
<dbReference type="Proteomes" id="UP001249851">
    <property type="component" value="Unassembled WGS sequence"/>
</dbReference>
<protein>
    <submittedName>
        <fullName evidence="1">Uncharacterized protein</fullName>
    </submittedName>
</protein>
<gene>
    <name evidence="1" type="ORF">P5673_020343</name>
</gene>
<evidence type="ECO:0000313" key="1">
    <source>
        <dbReference type="EMBL" id="KAK2557582.1"/>
    </source>
</evidence>
<name>A0AAD9V1F8_ACRCE</name>
<accession>A0AAD9V1F8</accession>